<reference evidence="2 3" key="1">
    <citation type="journal article" date="2019" name="Microorganisms">
        <title>Paenibacillus lutrae sp. nov., A Chitinolytic Species Isolated from A River Otter in Castril Natural Park, Granada, Spain.</title>
        <authorList>
            <person name="Rodriguez M."/>
            <person name="Reina J.C."/>
            <person name="Bejar V."/>
            <person name="Llamas I."/>
        </authorList>
    </citation>
    <scope>NUCLEOTIDE SEQUENCE [LARGE SCALE GENOMIC DNA]</scope>
    <source>
        <strain evidence="2 3">N10</strain>
    </source>
</reference>
<dbReference type="Proteomes" id="UP000490800">
    <property type="component" value="Unassembled WGS sequence"/>
</dbReference>
<evidence type="ECO:0000313" key="2">
    <source>
        <dbReference type="EMBL" id="MVP01792.1"/>
    </source>
</evidence>
<keyword evidence="3" id="KW-1185">Reference proteome</keyword>
<dbReference type="RefSeq" id="WP_157338216.1">
    <property type="nucleotide sequence ID" value="NZ_RHLK01000015.1"/>
</dbReference>
<name>A0A7X3K154_9BACL</name>
<organism evidence="2 3">
    <name type="scientific">Paenibacillus lutrae</name>
    <dbReference type="NCBI Taxonomy" id="2078573"/>
    <lineage>
        <taxon>Bacteria</taxon>
        <taxon>Bacillati</taxon>
        <taxon>Bacillota</taxon>
        <taxon>Bacilli</taxon>
        <taxon>Bacillales</taxon>
        <taxon>Paenibacillaceae</taxon>
        <taxon>Paenibacillus</taxon>
    </lineage>
</organism>
<protein>
    <submittedName>
        <fullName evidence="2">Uncharacterized protein</fullName>
    </submittedName>
</protein>
<accession>A0A7X3K154</accession>
<dbReference type="OrthoDB" id="2360619at2"/>
<evidence type="ECO:0000256" key="1">
    <source>
        <dbReference type="SAM" id="MobiDB-lite"/>
    </source>
</evidence>
<dbReference type="EMBL" id="RHLK01000015">
    <property type="protein sequence ID" value="MVP01792.1"/>
    <property type="molecule type" value="Genomic_DNA"/>
</dbReference>
<feature type="region of interest" description="Disordered" evidence="1">
    <location>
        <begin position="94"/>
        <end position="119"/>
    </location>
</feature>
<proteinExistence type="predicted"/>
<sequence>MLSFDQKIAILESFPELQRKNVSLGRVNFHYEESAHDKKTVAYHIHPNGNGYIYAALIPDCPADDKGMVNIRDYSEEQLRSLVEQSIRSLSGNSAAAPIESGTAPSAAANEPKNEQLWQGPDNQTLTLRMEDDLWFVYAGLNLDSVFESLEEAEEYLNEEGFAPAL</sequence>
<gene>
    <name evidence="2" type="ORF">EDM21_20050</name>
</gene>
<evidence type="ECO:0000313" key="3">
    <source>
        <dbReference type="Proteomes" id="UP000490800"/>
    </source>
</evidence>
<dbReference type="AlphaFoldDB" id="A0A7X3K154"/>
<comment type="caution">
    <text evidence="2">The sequence shown here is derived from an EMBL/GenBank/DDBJ whole genome shotgun (WGS) entry which is preliminary data.</text>
</comment>